<dbReference type="PRINTS" id="PR00359">
    <property type="entry name" value="BP450"/>
</dbReference>
<dbReference type="Pfam" id="PF00067">
    <property type="entry name" value="p450"/>
    <property type="match status" value="1"/>
</dbReference>
<gene>
    <name evidence="3" type="ORF">ACFQZM_17305</name>
</gene>
<dbReference type="InterPro" id="IPR017972">
    <property type="entry name" value="Cyt_P450_CS"/>
</dbReference>
<keyword evidence="2" id="KW-0349">Heme</keyword>
<evidence type="ECO:0000313" key="4">
    <source>
        <dbReference type="Proteomes" id="UP001597063"/>
    </source>
</evidence>
<keyword evidence="2" id="KW-0479">Metal-binding</keyword>
<evidence type="ECO:0000313" key="3">
    <source>
        <dbReference type="EMBL" id="MFD0686260.1"/>
    </source>
</evidence>
<dbReference type="Gene3D" id="1.10.630.10">
    <property type="entry name" value="Cytochrome P450"/>
    <property type="match status" value="1"/>
</dbReference>
<name>A0ABW2XK73_9ACTN</name>
<evidence type="ECO:0000256" key="2">
    <source>
        <dbReference type="RuleBase" id="RU000461"/>
    </source>
</evidence>
<keyword evidence="2" id="KW-0560">Oxidoreductase</keyword>
<dbReference type="InterPro" id="IPR036396">
    <property type="entry name" value="Cyt_P450_sf"/>
</dbReference>
<dbReference type="PANTHER" id="PTHR46696">
    <property type="entry name" value="P450, PUTATIVE (EUROFUNG)-RELATED"/>
    <property type="match status" value="1"/>
</dbReference>
<dbReference type="InterPro" id="IPR002397">
    <property type="entry name" value="Cyt_P450_B"/>
</dbReference>
<dbReference type="InterPro" id="IPR001128">
    <property type="entry name" value="Cyt_P450"/>
</dbReference>
<keyword evidence="4" id="KW-1185">Reference proteome</keyword>
<proteinExistence type="inferred from homology"/>
<dbReference type="SUPFAM" id="SSF48264">
    <property type="entry name" value="Cytochrome P450"/>
    <property type="match status" value="1"/>
</dbReference>
<dbReference type="PRINTS" id="PR00385">
    <property type="entry name" value="P450"/>
</dbReference>
<sequence length="405" mass="44125">MAQPYAIDPTGSDIQGEAAKIRERGTVAPVELPGGVAAWAVTGQEPLRRLLADPRVSKNPRLHWRAWRDGEISDGWPLHLWVSVENMFTAYGADHRRLRSLISRAFTPRRAEALRPRVEEITAELLDALAALPPGPVDLRERFAYPLPIEVICRLFGIPDGTRPALRRVVDGVFNTALDPADSLANQREMYEILQDLVAAKRAAPGDDLASVLIAARDDDGSRLSEPELVGTLILMVSAGHETTVNLLDHAIAAVLAHPEQRELVRSGRVPWSEVIEESLRWQAPVASLPLRYAVEDIEVGGVTIAAGEAILAAYAAAGRDPAVHGDDADRFDITRASKEHLSFGYGVHFCVGAHLARLEAEVSLPALFERFPDMALAVAPDELRPVESFISNGHRALPVFLAPA</sequence>
<dbReference type="Proteomes" id="UP001597063">
    <property type="component" value="Unassembled WGS sequence"/>
</dbReference>
<dbReference type="PROSITE" id="PS00086">
    <property type="entry name" value="CYTOCHROME_P450"/>
    <property type="match status" value="1"/>
</dbReference>
<dbReference type="PANTHER" id="PTHR46696:SF1">
    <property type="entry name" value="CYTOCHROME P450 YJIB-RELATED"/>
    <property type="match status" value="1"/>
</dbReference>
<evidence type="ECO:0000256" key="1">
    <source>
        <dbReference type="ARBA" id="ARBA00010617"/>
    </source>
</evidence>
<accession>A0ABW2XK73</accession>
<keyword evidence="2" id="KW-0408">Iron</keyword>
<protein>
    <submittedName>
        <fullName evidence="3">Cytochrome P450</fullName>
    </submittedName>
</protein>
<reference evidence="4" key="1">
    <citation type="journal article" date="2019" name="Int. J. Syst. Evol. Microbiol.">
        <title>The Global Catalogue of Microorganisms (GCM) 10K type strain sequencing project: providing services to taxonomists for standard genome sequencing and annotation.</title>
        <authorList>
            <consortium name="The Broad Institute Genomics Platform"/>
            <consortium name="The Broad Institute Genome Sequencing Center for Infectious Disease"/>
            <person name="Wu L."/>
            <person name="Ma J."/>
        </authorList>
    </citation>
    <scope>NUCLEOTIDE SEQUENCE [LARGE SCALE GENOMIC DNA]</scope>
    <source>
        <strain evidence="4">JCM 9371</strain>
    </source>
</reference>
<comment type="similarity">
    <text evidence="1 2">Belongs to the cytochrome P450 family.</text>
</comment>
<dbReference type="CDD" id="cd11029">
    <property type="entry name" value="CYP107-like"/>
    <property type="match status" value="1"/>
</dbReference>
<comment type="caution">
    <text evidence="3">The sequence shown here is derived from an EMBL/GenBank/DDBJ whole genome shotgun (WGS) entry which is preliminary data.</text>
</comment>
<organism evidence="3 4">
    <name type="scientific">Actinomadura fibrosa</name>
    <dbReference type="NCBI Taxonomy" id="111802"/>
    <lineage>
        <taxon>Bacteria</taxon>
        <taxon>Bacillati</taxon>
        <taxon>Actinomycetota</taxon>
        <taxon>Actinomycetes</taxon>
        <taxon>Streptosporangiales</taxon>
        <taxon>Thermomonosporaceae</taxon>
        <taxon>Actinomadura</taxon>
    </lineage>
</organism>
<dbReference type="RefSeq" id="WP_131763240.1">
    <property type="nucleotide sequence ID" value="NZ_CAACUY010000310.1"/>
</dbReference>
<dbReference type="EMBL" id="JBHTGP010000008">
    <property type="protein sequence ID" value="MFD0686260.1"/>
    <property type="molecule type" value="Genomic_DNA"/>
</dbReference>
<keyword evidence="2" id="KW-0503">Monooxygenase</keyword>